<sequence>MKLAVFSTKPYDRQYLNAVHSKTDAKIDIIYHEVPLNEETVSLTEDAQAVCVFVNDSLGTTVVETLARHGVQAILPRCARGL</sequence>
<reference evidence="1" key="1">
    <citation type="submission" date="2022-08" db="EMBL/GenBank/DDBJ databases">
        <title>Genome Sequence of Lecanicillium fungicola.</title>
        <authorList>
            <person name="Buettner E."/>
        </authorList>
    </citation>
    <scope>NUCLEOTIDE SEQUENCE</scope>
    <source>
        <strain evidence="1">Babe33</strain>
    </source>
</reference>
<protein>
    <submittedName>
        <fullName evidence="1">Uncharacterized protein</fullName>
    </submittedName>
</protein>
<comment type="caution">
    <text evidence="1">The sequence shown here is derived from an EMBL/GenBank/DDBJ whole genome shotgun (WGS) entry which is preliminary data.</text>
</comment>
<proteinExistence type="predicted"/>
<evidence type="ECO:0000313" key="1">
    <source>
        <dbReference type="EMBL" id="KAJ2976887.1"/>
    </source>
</evidence>
<evidence type="ECO:0000313" key="2">
    <source>
        <dbReference type="Proteomes" id="UP001143910"/>
    </source>
</evidence>
<accession>A0ACC1NC82</accession>
<organism evidence="1 2">
    <name type="scientific">Zarea fungicola</name>
    <dbReference type="NCBI Taxonomy" id="93591"/>
    <lineage>
        <taxon>Eukaryota</taxon>
        <taxon>Fungi</taxon>
        <taxon>Dikarya</taxon>
        <taxon>Ascomycota</taxon>
        <taxon>Pezizomycotina</taxon>
        <taxon>Sordariomycetes</taxon>
        <taxon>Hypocreomycetidae</taxon>
        <taxon>Hypocreales</taxon>
        <taxon>Cordycipitaceae</taxon>
        <taxon>Zarea</taxon>
    </lineage>
</organism>
<name>A0ACC1NC82_9HYPO</name>
<gene>
    <name evidence="1" type="ORF">NQ176_g4685</name>
</gene>
<keyword evidence="2" id="KW-1185">Reference proteome</keyword>
<dbReference type="Proteomes" id="UP001143910">
    <property type="component" value="Unassembled WGS sequence"/>
</dbReference>
<dbReference type="EMBL" id="JANJQO010000528">
    <property type="protein sequence ID" value="KAJ2976887.1"/>
    <property type="molecule type" value="Genomic_DNA"/>
</dbReference>